<dbReference type="Proteomes" id="UP000549971">
    <property type="component" value="Unassembled WGS sequence"/>
</dbReference>
<comment type="caution">
    <text evidence="2">The sequence shown here is derived from an EMBL/GenBank/DDBJ whole genome shotgun (WGS) entry which is preliminary data.</text>
</comment>
<evidence type="ECO:0000313" key="3">
    <source>
        <dbReference type="Proteomes" id="UP000549971"/>
    </source>
</evidence>
<accession>A0A7W9J0B2</accession>
<evidence type="ECO:0000256" key="1">
    <source>
        <dbReference type="SAM" id="MobiDB-lite"/>
    </source>
</evidence>
<feature type="region of interest" description="Disordered" evidence="1">
    <location>
        <begin position="23"/>
        <end position="48"/>
    </location>
</feature>
<dbReference type="AlphaFoldDB" id="A0A7W9J0B2"/>
<dbReference type="InterPro" id="IPR021487">
    <property type="entry name" value="DUF3140"/>
</dbReference>
<dbReference type="Pfam" id="PF11338">
    <property type="entry name" value="DUF3140"/>
    <property type="match status" value="1"/>
</dbReference>
<dbReference type="PANTHER" id="PTHR40630">
    <property type="entry name" value="POSSIBLE DNA-BINDING PROTEIN"/>
    <property type="match status" value="1"/>
</dbReference>
<gene>
    <name evidence="2" type="ORF">HDA39_000007</name>
</gene>
<dbReference type="PANTHER" id="PTHR40630:SF1">
    <property type="entry name" value="DNA-BINDING PROTEIN"/>
    <property type="match status" value="1"/>
</dbReference>
<evidence type="ECO:0008006" key="4">
    <source>
        <dbReference type="Google" id="ProtNLM"/>
    </source>
</evidence>
<keyword evidence="3" id="KW-1185">Reference proteome</keyword>
<sequence length="110" mass="12659">MTEDEDETYREFRDVVNMSPQQLDKWLNADDSKRVGQKASDGSESVGHRSGRRIIELLGTHKADLSDSDYAHMRQVVGYVHRHTKQRPSGDVSNTDWRYSLMNWGHDPVA</sequence>
<proteinExistence type="predicted"/>
<organism evidence="2 3">
    <name type="scientific">Kribbella italica</name>
    <dbReference type="NCBI Taxonomy" id="1540520"/>
    <lineage>
        <taxon>Bacteria</taxon>
        <taxon>Bacillati</taxon>
        <taxon>Actinomycetota</taxon>
        <taxon>Actinomycetes</taxon>
        <taxon>Propionibacteriales</taxon>
        <taxon>Kribbellaceae</taxon>
        <taxon>Kribbella</taxon>
    </lineage>
</organism>
<reference evidence="2 3" key="1">
    <citation type="submission" date="2020-08" db="EMBL/GenBank/DDBJ databases">
        <title>Sequencing the genomes of 1000 actinobacteria strains.</title>
        <authorList>
            <person name="Klenk H.-P."/>
        </authorList>
    </citation>
    <scope>NUCLEOTIDE SEQUENCE [LARGE SCALE GENOMIC DNA]</scope>
    <source>
        <strain evidence="2 3">DSM 28967</strain>
    </source>
</reference>
<protein>
    <recommendedName>
        <fullName evidence="4">DUF3140 domain-containing protein</fullName>
    </recommendedName>
</protein>
<name>A0A7W9J0B2_9ACTN</name>
<evidence type="ECO:0000313" key="2">
    <source>
        <dbReference type="EMBL" id="MBB5833273.1"/>
    </source>
</evidence>
<dbReference type="RefSeq" id="WP_184793192.1">
    <property type="nucleotide sequence ID" value="NZ_JACHMY010000001.1"/>
</dbReference>
<dbReference type="EMBL" id="JACHMY010000001">
    <property type="protein sequence ID" value="MBB5833273.1"/>
    <property type="molecule type" value="Genomic_DNA"/>
</dbReference>